<dbReference type="EMBL" id="GBRH01196291">
    <property type="protein sequence ID" value="JAE01605.1"/>
    <property type="molecule type" value="Transcribed_RNA"/>
</dbReference>
<accession>A0A0A9ELN4</accession>
<evidence type="ECO:0000313" key="1">
    <source>
        <dbReference type="EMBL" id="JAE01605.1"/>
    </source>
</evidence>
<sequence length="32" mass="3783">MIFYMCIFFSELLILCSRFRVSYITLAMVISA</sequence>
<name>A0A0A9ELN4_ARUDO</name>
<proteinExistence type="predicted"/>
<reference evidence="1" key="2">
    <citation type="journal article" date="2015" name="Data Brief">
        <title>Shoot transcriptome of the giant reed, Arundo donax.</title>
        <authorList>
            <person name="Barrero R.A."/>
            <person name="Guerrero F.D."/>
            <person name="Moolhuijzen P."/>
            <person name="Goolsby J.A."/>
            <person name="Tidwell J."/>
            <person name="Bellgard S.E."/>
            <person name="Bellgard M.I."/>
        </authorList>
    </citation>
    <scope>NUCLEOTIDE SEQUENCE</scope>
    <source>
        <tissue evidence="1">Shoot tissue taken approximately 20 cm above the soil surface</tissue>
    </source>
</reference>
<organism evidence="1">
    <name type="scientific">Arundo donax</name>
    <name type="common">Giant reed</name>
    <name type="synonym">Donax arundinaceus</name>
    <dbReference type="NCBI Taxonomy" id="35708"/>
    <lineage>
        <taxon>Eukaryota</taxon>
        <taxon>Viridiplantae</taxon>
        <taxon>Streptophyta</taxon>
        <taxon>Embryophyta</taxon>
        <taxon>Tracheophyta</taxon>
        <taxon>Spermatophyta</taxon>
        <taxon>Magnoliopsida</taxon>
        <taxon>Liliopsida</taxon>
        <taxon>Poales</taxon>
        <taxon>Poaceae</taxon>
        <taxon>PACMAD clade</taxon>
        <taxon>Arundinoideae</taxon>
        <taxon>Arundineae</taxon>
        <taxon>Arundo</taxon>
    </lineage>
</organism>
<reference evidence="1" key="1">
    <citation type="submission" date="2014-09" db="EMBL/GenBank/DDBJ databases">
        <authorList>
            <person name="Magalhaes I.L.F."/>
            <person name="Oliveira U."/>
            <person name="Santos F.R."/>
            <person name="Vidigal T.H.D.A."/>
            <person name="Brescovit A.D."/>
            <person name="Santos A.J."/>
        </authorList>
    </citation>
    <scope>NUCLEOTIDE SEQUENCE</scope>
    <source>
        <tissue evidence="1">Shoot tissue taken approximately 20 cm above the soil surface</tissue>
    </source>
</reference>
<protein>
    <submittedName>
        <fullName evidence="1">Uncharacterized protein</fullName>
    </submittedName>
</protein>
<dbReference type="AlphaFoldDB" id="A0A0A9ELN4"/>